<keyword evidence="1" id="KW-0479">Metal-binding</keyword>
<dbReference type="STRING" id="27835.A0A0N4YKJ0"/>
<keyword evidence="1" id="KW-0862">Zinc</keyword>
<gene>
    <name evidence="4" type="ORF">NBR_LOCUS17564</name>
</gene>
<feature type="compositionally biased region" description="Polar residues" evidence="2">
    <location>
        <begin position="453"/>
        <end position="464"/>
    </location>
</feature>
<feature type="domain" description="CCHC-type" evidence="3">
    <location>
        <begin position="468"/>
        <end position="484"/>
    </location>
</feature>
<evidence type="ECO:0000313" key="5">
    <source>
        <dbReference type="Proteomes" id="UP000271162"/>
    </source>
</evidence>
<dbReference type="AlphaFoldDB" id="A0A0N4YKJ0"/>
<evidence type="ECO:0000313" key="4">
    <source>
        <dbReference type="EMBL" id="VDL81221.1"/>
    </source>
</evidence>
<dbReference type="Gene3D" id="4.10.60.10">
    <property type="entry name" value="Zinc finger, CCHC-type"/>
    <property type="match status" value="1"/>
</dbReference>
<feature type="region of interest" description="Disordered" evidence="2">
    <location>
        <begin position="406"/>
        <end position="467"/>
    </location>
</feature>
<evidence type="ECO:0000256" key="2">
    <source>
        <dbReference type="SAM" id="MobiDB-lite"/>
    </source>
</evidence>
<sequence>MRPVENENAVDMEEATMPVSGTKILEGLRAEECIQVMRSMQGKILTLVGESRVARERKEEIVRALRTDLHEAAAILKIDEGPQLELWSSVGETLRHRGIDSSEEWHSYISTMERNGEIVAEICEMLNTDVLQVKDEIAALREAVNAGRAVDKGRVYTNSSCVQPTDRGAGMLQSGERSTGQQYAGVWKRSSASPAMMGPAVHSTGALVSSQLATYLRAMACVDPGVFKGSKSEDFGEFMRRFKRKYQDVVRCEDTLMEILFGDHLSGRAKNIFMALPRWIKEQGFEVVTTEMARLLAQDSTAGRLRALTELKNLKMRPNQEVAEFRVSLEKLGRQAYPEGSWEDRTLEYAQILLDNLAGWPEHFQLAGTLHKVEPRKAYDEVKQLALSIEQSRLMLRTGRGVATGNWKVRPEHNHSTGGARVADQVRTPHREDQWGRRDVEEVQHRNGHTARRLSTSNPKPGNNESKKCYRCAKYGHIGKDCPQRVAKVSRMERREGVELREDQTISGLIRKARSLGMTVEEGTAQVKELVGDRLVGKLKLLGSENPALLDTGSVISIIPIEVLAQAQESGCNVDSLKLVDKSKLKPVYDASNNRMTFLGAVHIEAELEGGNSYQVPFHISKEKSKEIILRTNALTHLGVDVTITKRRDSPCEQQSSKGKRDVVVVRRVYVPPRSSAVVQVRCMMEGEREIDRVIWPSRTCIAPGVFRIQDQGTSLPVLNDTDEPVILKEGENLGQWGTEKWHRKWDEVNPLTLNEGHVDEDIDFAKGEHVREGRRQEHPHAGEETCDVGGQEGGIKGLLVLLVPILLIAPTSPCPIVAQTPFFLVL</sequence>
<dbReference type="InterPro" id="IPR036875">
    <property type="entry name" value="Znf_CCHC_sf"/>
</dbReference>
<dbReference type="PROSITE" id="PS50158">
    <property type="entry name" value="ZF_CCHC"/>
    <property type="match status" value="1"/>
</dbReference>
<dbReference type="SUPFAM" id="SSF57756">
    <property type="entry name" value="Retrovirus zinc finger-like domains"/>
    <property type="match status" value="1"/>
</dbReference>
<evidence type="ECO:0000256" key="1">
    <source>
        <dbReference type="PROSITE-ProRule" id="PRU00047"/>
    </source>
</evidence>
<feature type="compositionally biased region" description="Basic and acidic residues" evidence="2">
    <location>
        <begin position="427"/>
        <end position="445"/>
    </location>
</feature>
<evidence type="ECO:0000313" key="6">
    <source>
        <dbReference type="WBParaSite" id="NBR_0001756301-mRNA-1"/>
    </source>
</evidence>
<evidence type="ECO:0000259" key="3">
    <source>
        <dbReference type="PROSITE" id="PS50158"/>
    </source>
</evidence>
<dbReference type="EMBL" id="UYSL01022838">
    <property type="protein sequence ID" value="VDL81221.1"/>
    <property type="molecule type" value="Genomic_DNA"/>
</dbReference>
<dbReference type="GO" id="GO:0005737">
    <property type="term" value="C:cytoplasm"/>
    <property type="evidence" value="ECO:0007669"/>
    <property type="project" value="UniProtKB-ARBA"/>
</dbReference>
<dbReference type="Proteomes" id="UP000271162">
    <property type="component" value="Unassembled WGS sequence"/>
</dbReference>
<dbReference type="GO" id="GO:0008270">
    <property type="term" value="F:zinc ion binding"/>
    <property type="evidence" value="ECO:0007669"/>
    <property type="project" value="UniProtKB-KW"/>
</dbReference>
<dbReference type="GO" id="GO:0019899">
    <property type="term" value="F:enzyme binding"/>
    <property type="evidence" value="ECO:0007669"/>
    <property type="project" value="UniProtKB-ARBA"/>
</dbReference>
<reference evidence="4 5" key="2">
    <citation type="submission" date="2018-11" db="EMBL/GenBank/DDBJ databases">
        <authorList>
            <consortium name="Pathogen Informatics"/>
        </authorList>
    </citation>
    <scope>NUCLEOTIDE SEQUENCE [LARGE SCALE GENOMIC DNA]</scope>
</reference>
<reference evidence="6" key="1">
    <citation type="submission" date="2017-02" db="UniProtKB">
        <authorList>
            <consortium name="WormBaseParasite"/>
        </authorList>
    </citation>
    <scope>IDENTIFICATION</scope>
</reference>
<organism evidence="6">
    <name type="scientific">Nippostrongylus brasiliensis</name>
    <name type="common">Rat hookworm</name>
    <dbReference type="NCBI Taxonomy" id="27835"/>
    <lineage>
        <taxon>Eukaryota</taxon>
        <taxon>Metazoa</taxon>
        <taxon>Ecdysozoa</taxon>
        <taxon>Nematoda</taxon>
        <taxon>Chromadorea</taxon>
        <taxon>Rhabditida</taxon>
        <taxon>Rhabditina</taxon>
        <taxon>Rhabditomorpha</taxon>
        <taxon>Strongyloidea</taxon>
        <taxon>Heligmosomidae</taxon>
        <taxon>Nippostrongylus</taxon>
    </lineage>
</organism>
<name>A0A0N4YKJ0_NIPBR</name>
<dbReference type="InterPro" id="IPR001878">
    <property type="entry name" value="Znf_CCHC"/>
</dbReference>
<proteinExistence type="predicted"/>
<keyword evidence="5" id="KW-1185">Reference proteome</keyword>
<dbReference type="WBParaSite" id="NBR_0001756301-mRNA-1">
    <property type="protein sequence ID" value="NBR_0001756301-mRNA-1"/>
    <property type="gene ID" value="NBR_0001756301"/>
</dbReference>
<accession>A0A0N4YKJ0</accession>
<dbReference type="Pfam" id="PF00098">
    <property type="entry name" value="zf-CCHC"/>
    <property type="match status" value="1"/>
</dbReference>
<keyword evidence="1" id="KW-0863">Zinc-finger</keyword>
<dbReference type="GO" id="GO:0003676">
    <property type="term" value="F:nucleic acid binding"/>
    <property type="evidence" value="ECO:0007669"/>
    <property type="project" value="InterPro"/>
</dbReference>
<protein>
    <submittedName>
        <fullName evidence="6">CCHC-type domain-containing protein</fullName>
    </submittedName>
</protein>
<dbReference type="SMART" id="SM00343">
    <property type="entry name" value="ZnF_C2HC"/>
    <property type="match status" value="1"/>
</dbReference>